<dbReference type="Proteomes" id="UP000193317">
    <property type="component" value="Unassembled WGS sequence"/>
</dbReference>
<evidence type="ECO:0000313" key="2">
    <source>
        <dbReference type="Proteomes" id="UP000193317"/>
    </source>
</evidence>
<sequence>MVVDELQVVLGQLGATASQWQGLGAQLAAGATPPPSGQPFQATTVAASGIDAAIGCTAVAFVTRMQATAAGVAAAAAGYASQEATAAGEMAAVTQVWVV</sequence>
<accession>A0A1X2DPA3</accession>
<proteinExistence type="predicted"/>
<protein>
    <recommendedName>
        <fullName evidence="3">PE domain-containing protein</fullName>
    </recommendedName>
</protein>
<gene>
    <name evidence="1" type="ORF">AWC27_11300</name>
</gene>
<dbReference type="AlphaFoldDB" id="A0A1X2DPA3"/>
<dbReference type="OrthoDB" id="4750032at2"/>
<reference evidence="1 2" key="1">
    <citation type="submission" date="2016-01" db="EMBL/GenBank/DDBJ databases">
        <title>The new phylogeny of the genus Mycobacterium.</title>
        <authorList>
            <person name="Tarcisio F."/>
            <person name="Conor M."/>
            <person name="Antonella G."/>
            <person name="Elisabetta G."/>
            <person name="Giulia F.S."/>
            <person name="Sara T."/>
            <person name="Anna F."/>
            <person name="Clotilde B."/>
            <person name="Roberto B."/>
            <person name="Veronica D.S."/>
            <person name="Fabio R."/>
            <person name="Monica P."/>
            <person name="Olivier J."/>
            <person name="Enrico T."/>
            <person name="Nicola S."/>
        </authorList>
    </citation>
    <scope>NUCLEOTIDE SEQUENCE [LARGE SCALE GENOMIC DNA]</scope>
    <source>
        <strain evidence="1 2">DSM 44166</strain>
    </source>
</reference>
<name>A0A1X2DPA3_MYCSZ</name>
<dbReference type="RefSeq" id="WP_085672922.1">
    <property type="nucleotide sequence ID" value="NZ_JACKRU010000274.1"/>
</dbReference>
<evidence type="ECO:0008006" key="3">
    <source>
        <dbReference type="Google" id="ProtNLM"/>
    </source>
</evidence>
<keyword evidence="2" id="KW-1185">Reference proteome</keyword>
<organism evidence="1 2">
    <name type="scientific">Mycobacterium szulgai</name>
    <dbReference type="NCBI Taxonomy" id="1787"/>
    <lineage>
        <taxon>Bacteria</taxon>
        <taxon>Bacillati</taxon>
        <taxon>Actinomycetota</taxon>
        <taxon>Actinomycetes</taxon>
        <taxon>Mycobacteriales</taxon>
        <taxon>Mycobacteriaceae</taxon>
        <taxon>Mycobacterium</taxon>
    </lineage>
</organism>
<comment type="caution">
    <text evidence="1">The sequence shown here is derived from an EMBL/GenBank/DDBJ whole genome shotgun (WGS) entry which is preliminary data.</text>
</comment>
<dbReference type="EMBL" id="LQPW01000165">
    <property type="protein sequence ID" value="ORW89978.1"/>
    <property type="molecule type" value="Genomic_DNA"/>
</dbReference>
<evidence type="ECO:0000313" key="1">
    <source>
        <dbReference type="EMBL" id="ORW89978.1"/>
    </source>
</evidence>